<keyword evidence="2" id="KW-0805">Transcription regulation</keyword>
<dbReference type="EMBL" id="VKKG01000001">
    <property type="protein sequence ID" value="TRY20170.1"/>
    <property type="molecule type" value="Genomic_DNA"/>
</dbReference>
<dbReference type="Pfam" id="PF04542">
    <property type="entry name" value="Sigma70_r2"/>
    <property type="match status" value="1"/>
</dbReference>
<evidence type="ECO:0000259" key="6">
    <source>
        <dbReference type="Pfam" id="PF04542"/>
    </source>
</evidence>
<evidence type="ECO:0000256" key="4">
    <source>
        <dbReference type="ARBA" id="ARBA00023125"/>
    </source>
</evidence>
<comment type="similarity">
    <text evidence="1">Belongs to the sigma-70 factor family. ECF subfamily.</text>
</comment>
<dbReference type="AlphaFoldDB" id="A0A553K637"/>
<dbReference type="Pfam" id="PF08281">
    <property type="entry name" value="Sigma70_r4_2"/>
    <property type="match status" value="1"/>
</dbReference>
<dbReference type="PANTHER" id="PTHR43133:SF50">
    <property type="entry name" value="ECF RNA POLYMERASE SIGMA FACTOR SIGM"/>
    <property type="match status" value="1"/>
</dbReference>
<evidence type="ECO:0000313" key="8">
    <source>
        <dbReference type="EMBL" id="TRY20170.1"/>
    </source>
</evidence>
<keyword evidence="4" id="KW-0238">DNA-binding</keyword>
<dbReference type="PANTHER" id="PTHR43133">
    <property type="entry name" value="RNA POLYMERASE ECF-TYPE SIGMA FACTO"/>
    <property type="match status" value="1"/>
</dbReference>
<gene>
    <name evidence="8" type="ORF">FOJ82_04730</name>
</gene>
<dbReference type="RefSeq" id="WP_143937254.1">
    <property type="nucleotide sequence ID" value="NZ_VKKG01000001.1"/>
</dbReference>
<dbReference type="GO" id="GO:0003677">
    <property type="term" value="F:DNA binding"/>
    <property type="evidence" value="ECO:0007669"/>
    <property type="project" value="UniProtKB-KW"/>
</dbReference>
<keyword evidence="5" id="KW-0804">Transcription</keyword>
<evidence type="ECO:0000256" key="3">
    <source>
        <dbReference type="ARBA" id="ARBA00023082"/>
    </source>
</evidence>
<dbReference type="InterPro" id="IPR013325">
    <property type="entry name" value="RNA_pol_sigma_r2"/>
</dbReference>
<dbReference type="NCBIfam" id="TIGR02983">
    <property type="entry name" value="SigE-fam_strep"/>
    <property type="match status" value="1"/>
</dbReference>
<evidence type="ECO:0000256" key="5">
    <source>
        <dbReference type="ARBA" id="ARBA00023163"/>
    </source>
</evidence>
<evidence type="ECO:0000256" key="1">
    <source>
        <dbReference type="ARBA" id="ARBA00010641"/>
    </source>
</evidence>
<comment type="caution">
    <text evidence="8">The sequence shown here is derived from an EMBL/GenBank/DDBJ whole genome shotgun (WGS) entry which is preliminary data.</text>
</comment>
<dbReference type="InterPro" id="IPR007627">
    <property type="entry name" value="RNA_pol_sigma70_r2"/>
</dbReference>
<evidence type="ECO:0000313" key="9">
    <source>
        <dbReference type="Proteomes" id="UP000317638"/>
    </source>
</evidence>
<accession>A0A553K637</accession>
<dbReference type="OrthoDB" id="3728876at2"/>
<dbReference type="NCBIfam" id="TIGR02937">
    <property type="entry name" value="sigma70-ECF"/>
    <property type="match status" value="1"/>
</dbReference>
<protein>
    <submittedName>
        <fullName evidence="8">SigE family RNA polymerase sigma factor</fullName>
    </submittedName>
</protein>
<keyword evidence="9" id="KW-1185">Reference proteome</keyword>
<keyword evidence="3" id="KW-0731">Sigma factor</keyword>
<evidence type="ECO:0000256" key="2">
    <source>
        <dbReference type="ARBA" id="ARBA00023015"/>
    </source>
</evidence>
<evidence type="ECO:0000259" key="7">
    <source>
        <dbReference type="Pfam" id="PF08281"/>
    </source>
</evidence>
<name>A0A553K637_9ACTN</name>
<dbReference type="SUPFAM" id="SSF88659">
    <property type="entry name" value="Sigma3 and sigma4 domains of RNA polymerase sigma factors"/>
    <property type="match status" value="1"/>
</dbReference>
<dbReference type="InterPro" id="IPR013249">
    <property type="entry name" value="RNA_pol_sigma70_r4_t2"/>
</dbReference>
<dbReference type="InterPro" id="IPR039425">
    <property type="entry name" value="RNA_pol_sigma-70-like"/>
</dbReference>
<dbReference type="CDD" id="cd06171">
    <property type="entry name" value="Sigma70_r4"/>
    <property type="match status" value="1"/>
</dbReference>
<dbReference type="GO" id="GO:0016987">
    <property type="term" value="F:sigma factor activity"/>
    <property type="evidence" value="ECO:0007669"/>
    <property type="project" value="UniProtKB-KW"/>
</dbReference>
<reference evidence="8 9" key="1">
    <citation type="submission" date="2019-07" db="EMBL/GenBank/DDBJ databases">
        <authorList>
            <person name="Zhou L.-Y."/>
        </authorList>
    </citation>
    <scope>NUCLEOTIDE SEQUENCE [LARGE SCALE GENOMIC DNA]</scope>
    <source>
        <strain evidence="8 9">YIM 101269</strain>
    </source>
</reference>
<dbReference type="GO" id="GO:0006352">
    <property type="term" value="P:DNA-templated transcription initiation"/>
    <property type="evidence" value="ECO:0007669"/>
    <property type="project" value="InterPro"/>
</dbReference>
<dbReference type="SUPFAM" id="SSF88946">
    <property type="entry name" value="Sigma2 domain of RNA polymerase sigma factors"/>
    <property type="match status" value="1"/>
</dbReference>
<dbReference type="InterPro" id="IPR036388">
    <property type="entry name" value="WH-like_DNA-bd_sf"/>
</dbReference>
<dbReference type="InterPro" id="IPR014325">
    <property type="entry name" value="RNA_pol_sigma-E_actinobac"/>
</dbReference>
<feature type="domain" description="RNA polymerase sigma-70 region 2" evidence="6">
    <location>
        <begin position="18"/>
        <end position="83"/>
    </location>
</feature>
<dbReference type="InterPro" id="IPR013324">
    <property type="entry name" value="RNA_pol_sigma_r3/r4-like"/>
</dbReference>
<dbReference type="Gene3D" id="1.10.1740.10">
    <property type="match status" value="1"/>
</dbReference>
<dbReference type="Gene3D" id="1.10.10.10">
    <property type="entry name" value="Winged helix-like DNA-binding domain superfamily/Winged helix DNA-binding domain"/>
    <property type="match status" value="1"/>
</dbReference>
<feature type="domain" description="RNA polymerase sigma factor 70 region 4 type 2" evidence="7">
    <location>
        <begin position="107"/>
        <end position="158"/>
    </location>
</feature>
<proteinExistence type="inferred from homology"/>
<dbReference type="Proteomes" id="UP000317638">
    <property type="component" value="Unassembled WGS sequence"/>
</dbReference>
<dbReference type="InterPro" id="IPR014284">
    <property type="entry name" value="RNA_pol_sigma-70_dom"/>
</dbReference>
<sequence>MAELHVGGEAGFDGFLRQRSSRLWRAAWLLTGDSQHAEDLVQTALVKTYGKYNSMNDDDHFEAYVRKTIYRTFCSWWRRRSWRGECAVAEPREDSGGHETSPELSVDVARALDELPRMQRSVVVLRYFEDRPVSEVAELLGISQGTVKSYAHRACESLRGSLHMTTQED</sequence>
<organism evidence="8 9">
    <name type="scientific">Tessaracoccus rhinocerotis</name>
    <dbReference type="NCBI Taxonomy" id="1689449"/>
    <lineage>
        <taxon>Bacteria</taxon>
        <taxon>Bacillati</taxon>
        <taxon>Actinomycetota</taxon>
        <taxon>Actinomycetes</taxon>
        <taxon>Propionibacteriales</taxon>
        <taxon>Propionibacteriaceae</taxon>
        <taxon>Tessaracoccus</taxon>
    </lineage>
</organism>